<evidence type="ECO:0000313" key="1">
    <source>
        <dbReference type="EMBL" id="VVD84303.1"/>
    </source>
</evidence>
<sequence length="123" mass="13692">MEVIEPCEWLSLLFEWLKCEMNVDAVLRNNAIFFEFEDGDVGVIHGGQRKGIERRFNTADDADPDRVLEMNFSICWQGFAIAPQAGAWVMCANLPGVAPDAAVARIASFISWSQKIKNNLGGE</sequence>
<dbReference type="Proteomes" id="UP000414233">
    <property type="component" value="Unassembled WGS sequence"/>
</dbReference>
<proteinExistence type="predicted"/>
<dbReference type="RefSeq" id="WP_150696167.1">
    <property type="nucleotide sequence ID" value="NZ_CABPRZ010000004.1"/>
</dbReference>
<protein>
    <submittedName>
        <fullName evidence="1">Uncharacterized protein</fullName>
    </submittedName>
</protein>
<accession>A0A5E4TBH6</accession>
<name>A0A5E4TBH6_9BURK</name>
<gene>
    <name evidence="1" type="ORF">PTE30175_01219</name>
</gene>
<reference evidence="1 2" key="1">
    <citation type="submission" date="2019-08" db="EMBL/GenBank/DDBJ databases">
        <authorList>
            <person name="Peeters C."/>
        </authorList>
    </citation>
    <scope>NUCLEOTIDE SEQUENCE [LARGE SCALE GENOMIC DNA]</scope>
    <source>
        <strain evidence="1 2">LMG 30175</strain>
    </source>
</reference>
<keyword evidence="2" id="KW-1185">Reference proteome</keyword>
<organism evidence="1 2">
    <name type="scientific">Pandoraea terrae</name>
    <dbReference type="NCBI Taxonomy" id="1537710"/>
    <lineage>
        <taxon>Bacteria</taxon>
        <taxon>Pseudomonadati</taxon>
        <taxon>Pseudomonadota</taxon>
        <taxon>Betaproteobacteria</taxon>
        <taxon>Burkholderiales</taxon>
        <taxon>Burkholderiaceae</taxon>
        <taxon>Pandoraea</taxon>
    </lineage>
</organism>
<dbReference type="AlphaFoldDB" id="A0A5E4TBH6"/>
<dbReference type="EMBL" id="CABPRZ010000004">
    <property type="protein sequence ID" value="VVD84303.1"/>
    <property type="molecule type" value="Genomic_DNA"/>
</dbReference>
<evidence type="ECO:0000313" key="2">
    <source>
        <dbReference type="Proteomes" id="UP000414233"/>
    </source>
</evidence>